<dbReference type="PROSITE" id="PS00395">
    <property type="entry name" value="ALANINE_RACEMASE"/>
    <property type="match status" value="1"/>
</dbReference>
<dbReference type="PANTHER" id="PTHR30511:SF0">
    <property type="entry name" value="ALANINE RACEMASE, CATABOLIC-RELATED"/>
    <property type="match status" value="1"/>
</dbReference>
<gene>
    <name evidence="5" type="ORF">METZ01_LOCUS303230</name>
</gene>
<dbReference type="PANTHER" id="PTHR30511">
    <property type="entry name" value="ALANINE RACEMASE"/>
    <property type="match status" value="1"/>
</dbReference>
<protein>
    <recommendedName>
        <fullName evidence="4">Alanine racemase C-terminal domain-containing protein</fullName>
    </recommendedName>
</protein>
<accession>A0A382MNT2</accession>
<dbReference type="GO" id="GO:0030632">
    <property type="term" value="P:D-alanine biosynthetic process"/>
    <property type="evidence" value="ECO:0007669"/>
    <property type="project" value="TreeGrafter"/>
</dbReference>
<organism evidence="5">
    <name type="scientific">marine metagenome</name>
    <dbReference type="NCBI Taxonomy" id="408172"/>
    <lineage>
        <taxon>unclassified sequences</taxon>
        <taxon>metagenomes</taxon>
        <taxon>ecological metagenomes</taxon>
    </lineage>
</organism>
<dbReference type="GO" id="GO:0008784">
    <property type="term" value="F:alanine racemase activity"/>
    <property type="evidence" value="ECO:0007669"/>
    <property type="project" value="InterPro"/>
</dbReference>
<dbReference type="PRINTS" id="PR00992">
    <property type="entry name" value="ALARACEMASE"/>
</dbReference>
<dbReference type="AlphaFoldDB" id="A0A382MNT2"/>
<proteinExistence type="predicted"/>
<sequence>MGPGAELGAVIKADAYGLGASPIARALAHAGCKTYFVATLDEGITLRAAVEDATIYVLNGLVSNEFEDFFIHRLRPVLNSMGQVERWYDKRQVAAKTGVSAALQVDTGMNRLGISTQDVGVLVSGAYKNLSLSLLMSHLACAEEVSHPLNRVQLARFTNVLEVLRPNFRNSFTASFANSSGIFLGPDFHFDLARAGAALFGINPIPSQTNCMSEVLNLKAKIVQVRRVDSPMTVGYGAAHRVKESARIATVPVGYADGFIRSLGGCASAYVGNFCV</sequence>
<dbReference type="Pfam" id="PF01168">
    <property type="entry name" value="Ala_racemase_N"/>
    <property type="match status" value="1"/>
</dbReference>
<dbReference type="SUPFAM" id="SSF51419">
    <property type="entry name" value="PLP-binding barrel"/>
    <property type="match status" value="1"/>
</dbReference>
<dbReference type="Gene3D" id="2.40.37.10">
    <property type="entry name" value="Lyase, Ornithine Decarboxylase, Chain A, domain 1"/>
    <property type="match status" value="1"/>
</dbReference>
<dbReference type="InterPro" id="IPR001608">
    <property type="entry name" value="Ala_racemase_N"/>
</dbReference>
<dbReference type="InterPro" id="IPR011079">
    <property type="entry name" value="Ala_racemase_C"/>
</dbReference>
<feature type="non-terminal residue" evidence="5">
    <location>
        <position position="276"/>
    </location>
</feature>
<dbReference type="GO" id="GO:0005829">
    <property type="term" value="C:cytosol"/>
    <property type="evidence" value="ECO:0007669"/>
    <property type="project" value="TreeGrafter"/>
</dbReference>
<dbReference type="Pfam" id="PF00842">
    <property type="entry name" value="Ala_racemase_C"/>
    <property type="match status" value="1"/>
</dbReference>
<dbReference type="SMART" id="SM01005">
    <property type="entry name" value="Ala_racemase_C"/>
    <property type="match status" value="1"/>
</dbReference>
<keyword evidence="2" id="KW-0663">Pyridoxal phosphate</keyword>
<dbReference type="SUPFAM" id="SSF50621">
    <property type="entry name" value="Alanine racemase C-terminal domain-like"/>
    <property type="match status" value="1"/>
</dbReference>
<dbReference type="InterPro" id="IPR009006">
    <property type="entry name" value="Ala_racemase/Decarboxylase_C"/>
</dbReference>
<dbReference type="InterPro" id="IPR020622">
    <property type="entry name" value="Ala_racemase_pyridoxalP-BS"/>
</dbReference>
<feature type="domain" description="Alanine racemase C-terminal" evidence="4">
    <location>
        <begin position="215"/>
        <end position="275"/>
    </location>
</feature>
<dbReference type="Gene3D" id="3.20.20.10">
    <property type="entry name" value="Alanine racemase"/>
    <property type="match status" value="1"/>
</dbReference>
<keyword evidence="3" id="KW-0413">Isomerase</keyword>
<evidence type="ECO:0000256" key="3">
    <source>
        <dbReference type="ARBA" id="ARBA00023235"/>
    </source>
</evidence>
<dbReference type="InterPro" id="IPR029066">
    <property type="entry name" value="PLP-binding_barrel"/>
</dbReference>
<evidence type="ECO:0000259" key="4">
    <source>
        <dbReference type="SMART" id="SM01005"/>
    </source>
</evidence>
<dbReference type="NCBIfam" id="TIGR00492">
    <property type="entry name" value="alr"/>
    <property type="match status" value="1"/>
</dbReference>
<reference evidence="5" key="1">
    <citation type="submission" date="2018-05" db="EMBL/GenBank/DDBJ databases">
        <authorList>
            <person name="Lanie J.A."/>
            <person name="Ng W.-L."/>
            <person name="Kazmierczak K.M."/>
            <person name="Andrzejewski T.M."/>
            <person name="Davidsen T.M."/>
            <person name="Wayne K.J."/>
            <person name="Tettelin H."/>
            <person name="Glass J.I."/>
            <person name="Rusch D."/>
            <person name="Podicherti R."/>
            <person name="Tsui H.-C.T."/>
            <person name="Winkler M.E."/>
        </authorList>
    </citation>
    <scope>NUCLEOTIDE SEQUENCE</scope>
</reference>
<comment type="cofactor">
    <cofactor evidence="1">
        <name>pyridoxal 5'-phosphate</name>
        <dbReference type="ChEBI" id="CHEBI:597326"/>
    </cofactor>
</comment>
<dbReference type="EMBL" id="UINC01094817">
    <property type="protein sequence ID" value="SVC50376.1"/>
    <property type="molecule type" value="Genomic_DNA"/>
</dbReference>
<name>A0A382MNT2_9ZZZZ</name>
<evidence type="ECO:0000313" key="5">
    <source>
        <dbReference type="EMBL" id="SVC50376.1"/>
    </source>
</evidence>
<dbReference type="GO" id="GO:0030170">
    <property type="term" value="F:pyridoxal phosphate binding"/>
    <property type="evidence" value="ECO:0007669"/>
    <property type="project" value="TreeGrafter"/>
</dbReference>
<evidence type="ECO:0000256" key="2">
    <source>
        <dbReference type="ARBA" id="ARBA00022898"/>
    </source>
</evidence>
<evidence type="ECO:0000256" key="1">
    <source>
        <dbReference type="ARBA" id="ARBA00001933"/>
    </source>
</evidence>
<dbReference type="InterPro" id="IPR000821">
    <property type="entry name" value="Ala_racemase"/>
</dbReference>